<dbReference type="EMBL" id="LAZR01064237">
    <property type="protein sequence ID" value="KKK57925.1"/>
    <property type="molecule type" value="Genomic_DNA"/>
</dbReference>
<sequence length="67" mass="7620">MDEIRAIIREALEEYAPGSDAIMKDQVAEEILERLQPYFKGPPIKIINEGPQVDETYMPDLTDQVGK</sequence>
<dbReference type="AlphaFoldDB" id="A0A0F8XAE0"/>
<name>A0A0F8XAE0_9ZZZZ</name>
<accession>A0A0F8XAE0</accession>
<evidence type="ECO:0000313" key="1">
    <source>
        <dbReference type="EMBL" id="KKK57925.1"/>
    </source>
</evidence>
<comment type="caution">
    <text evidence="1">The sequence shown here is derived from an EMBL/GenBank/DDBJ whole genome shotgun (WGS) entry which is preliminary data.</text>
</comment>
<protein>
    <submittedName>
        <fullName evidence="1">Uncharacterized protein</fullName>
    </submittedName>
</protein>
<organism evidence="1">
    <name type="scientific">marine sediment metagenome</name>
    <dbReference type="NCBI Taxonomy" id="412755"/>
    <lineage>
        <taxon>unclassified sequences</taxon>
        <taxon>metagenomes</taxon>
        <taxon>ecological metagenomes</taxon>
    </lineage>
</organism>
<reference evidence="1" key="1">
    <citation type="journal article" date="2015" name="Nature">
        <title>Complex archaea that bridge the gap between prokaryotes and eukaryotes.</title>
        <authorList>
            <person name="Spang A."/>
            <person name="Saw J.H."/>
            <person name="Jorgensen S.L."/>
            <person name="Zaremba-Niedzwiedzka K."/>
            <person name="Martijn J."/>
            <person name="Lind A.E."/>
            <person name="van Eijk R."/>
            <person name="Schleper C."/>
            <person name="Guy L."/>
            <person name="Ettema T.J."/>
        </authorList>
    </citation>
    <scope>NUCLEOTIDE SEQUENCE</scope>
</reference>
<gene>
    <name evidence="1" type="ORF">LCGC14_3049600</name>
</gene>
<proteinExistence type="predicted"/>